<name>A0A4R0K662_9ACTN</name>
<evidence type="ECO:0000259" key="1">
    <source>
        <dbReference type="Pfam" id="PF12728"/>
    </source>
</evidence>
<dbReference type="NCBIfam" id="TIGR01764">
    <property type="entry name" value="excise"/>
    <property type="match status" value="1"/>
</dbReference>
<feature type="domain" description="Helix-turn-helix" evidence="1">
    <location>
        <begin position="11"/>
        <end position="59"/>
    </location>
</feature>
<sequence>MQESSEGKRQWLNVAEMAKELGIAEMTLYRAIAADEFPAVRIGRRLFIPARVLDRMAEAAIATGRVVTAAEFCGEAS</sequence>
<dbReference type="GO" id="GO:0003677">
    <property type="term" value="F:DNA binding"/>
    <property type="evidence" value="ECO:0007669"/>
    <property type="project" value="UniProtKB-KW"/>
</dbReference>
<proteinExistence type="predicted"/>
<gene>
    <name evidence="2" type="ORF">E0H75_07180</name>
</gene>
<dbReference type="RefSeq" id="WP_131512386.1">
    <property type="nucleotide sequence ID" value="NZ_SJKD01000001.1"/>
</dbReference>
<dbReference type="Pfam" id="PF12728">
    <property type="entry name" value="HTH_17"/>
    <property type="match status" value="1"/>
</dbReference>
<dbReference type="Proteomes" id="UP000293342">
    <property type="component" value="Unassembled WGS sequence"/>
</dbReference>
<comment type="caution">
    <text evidence="2">The sequence shown here is derived from an EMBL/GenBank/DDBJ whole genome shotgun (WGS) entry which is preliminary data.</text>
</comment>
<dbReference type="InterPro" id="IPR010093">
    <property type="entry name" value="SinI_DNA-bd"/>
</dbReference>
<keyword evidence="3" id="KW-1185">Reference proteome</keyword>
<protein>
    <submittedName>
        <fullName evidence="2">DNA-binding protein</fullName>
    </submittedName>
</protein>
<accession>A0A4R0K662</accession>
<dbReference type="OrthoDB" id="3389529at2"/>
<keyword evidence="2" id="KW-0238">DNA-binding</keyword>
<evidence type="ECO:0000313" key="3">
    <source>
        <dbReference type="Proteomes" id="UP000293342"/>
    </source>
</evidence>
<dbReference type="EMBL" id="SJKD01000001">
    <property type="protein sequence ID" value="TCC53466.1"/>
    <property type="molecule type" value="Genomic_DNA"/>
</dbReference>
<organism evidence="2 3">
    <name type="scientific">Kribbella capetownensis</name>
    <dbReference type="NCBI Taxonomy" id="1572659"/>
    <lineage>
        <taxon>Bacteria</taxon>
        <taxon>Bacillati</taxon>
        <taxon>Actinomycetota</taxon>
        <taxon>Actinomycetes</taxon>
        <taxon>Propionibacteriales</taxon>
        <taxon>Kribbellaceae</taxon>
        <taxon>Kribbella</taxon>
    </lineage>
</organism>
<dbReference type="AlphaFoldDB" id="A0A4R0K662"/>
<reference evidence="2 3" key="1">
    <citation type="submission" date="2019-02" db="EMBL/GenBank/DDBJ databases">
        <title>Kribbella capetownensis sp. nov. and Kribbella speibonae sp. nov., isolated from soil.</title>
        <authorList>
            <person name="Curtis S.M."/>
            <person name="Norton I."/>
            <person name="Everest G.J."/>
            <person name="Meyers P.R."/>
        </authorList>
    </citation>
    <scope>NUCLEOTIDE SEQUENCE [LARGE SCALE GENOMIC DNA]</scope>
    <source>
        <strain evidence="2 3">YM53</strain>
    </source>
</reference>
<dbReference type="InterPro" id="IPR041657">
    <property type="entry name" value="HTH_17"/>
</dbReference>
<evidence type="ECO:0000313" key="2">
    <source>
        <dbReference type="EMBL" id="TCC53466.1"/>
    </source>
</evidence>